<protein>
    <submittedName>
        <fullName evidence="4">Oxidoreductase</fullName>
    </submittedName>
</protein>
<dbReference type="InterPro" id="IPR036291">
    <property type="entry name" value="NAD(P)-bd_dom_sf"/>
</dbReference>
<dbReference type="PROSITE" id="PS00061">
    <property type="entry name" value="ADH_SHORT"/>
    <property type="match status" value="1"/>
</dbReference>
<dbReference type="InterPro" id="IPR002347">
    <property type="entry name" value="SDR_fam"/>
</dbReference>
<dbReference type="PATRIC" id="fig|909613.9.peg.5132"/>
<dbReference type="PANTHER" id="PTHR43115">
    <property type="entry name" value="DEHYDROGENASE/REDUCTASE SDR FAMILY MEMBER 11"/>
    <property type="match status" value="1"/>
</dbReference>
<keyword evidence="2" id="KW-0560">Oxidoreductase</keyword>
<dbReference type="SUPFAM" id="SSF51735">
    <property type="entry name" value="NAD(P)-binding Rossmann-fold domains"/>
    <property type="match status" value="1"/>
</dbReference>
<dbReference type="Proteomes" id="UP000019277">
    <property type="component" value="Unassembled WGS sequence"/>
</dbReference>
<dbReference type="AlphaFoldDB" id="W7J0G0"/>
<dbReference type="FunFam" id="3.40.50.720:FF:000047">
    <property type="entry name" value="NADP-dependent L-serine/L-allo-threonine dehydrogenase"/>
    <property type="match status" value="1"/>
</dbReference>
<accession>W7J0G0</accession>
<evidence type="ECO:0000256" key="2">
    <source>
        <dbReference type="ARBA" id="ARBA00023002"/>
    </source>
</evidence>
<dbReference type="STRING" id="909613.UO65_5135"/>
<dbReference type="GO" id="GO:0016616">
    <property type="term" value="F:oxidoreductase activity, acting on the CH-OH group of donors, NAD or NADP as acceptor"/>
    <property type="evidence" value="ECO:0007669"/>
    <property type="project" value="UniProtKB-ARBA"/>
</dbReference>
<dbReference type="InterPro" id="IPR020904">
    <property type="entry name" value="Sc_DH/Rdtase_CS"/>
</dbReference>
<dbReference type="PANTHER" id="PTHR43115:SF4">
    <property type="entry name" value="DEHYDROGENASE_REDUCTASE SDR FAMILY MEMBER 11"/>
    <property type="match status" value="1"/>
</dbReference>
<evidence type="ECO:0000313" key="5">
    <source>
        <dbReference type="Proteomes" id="UP000019277"/>
    </source>
</evidence>
<evidence type="ECO:0000313" key="4">
    <source>
        <dbReference type="EMBL" id="EWC59594.1"/>
    </source>
</evidence>
<evidence type="ECO:0000256" key="3">
    <source>
        <dbReference type="RuleBase" id="RU000363"/>
    </source>
</evidence>
<keyword evidence="5" id="KW-1185">Reference proteome</keyword>
<organism evidence="4 5">
    <name type="scientific">Actinokineospora spheciospongiae</name>
    <dbReference type="NCBI Taxonomy" id="909613"/>
    <lineage>
        <taxon>Bacteria</taxon>
        <taxon>Bacillati</taxon>
        <taxon>Actinomycetota</taxon>
        <taxon>Actinomycetes</taxon>
        <taxon>Pseudonocardiales</taxon>
        <taxon>Pseudonocardiaceae</taxon>
        <taxon>Actinokineospora</taxon>
    </lineage>
</organism>
<comment type="similarity">
    <text evidence="1 3">Belongs to the short-chain dehydrogenases/reductases (SDR) family.</text>
</comment>
<reference evidence="4 5" key="1">
    <citation type="journal article" date="2014" name="Genome Announc.">
        <title>Draft Genome Sequence of the Antitrypanosomally Active Sponge-Associated Bacterium Actinokineospora sp. Strain EG49.</title>
        <authorList>
            <person name="Harjes J."/>
            <person name="Ryu T."/>
            <person name="Abdelmohsen U.R."/>
            <person name="Moitinho-Silva L."/>
            <person name="Horn H."/>
            <person name="Ravasi T."/>
            <person name="Hentschel U."/>
        </authorList>
    </citation>
    <scope>NUCLEOTIDE SEQUENCE [LARGE SCALE GENOMIC DNA]</scope>
    <source>
        <strain evidence="4 5">EG49</strain>
    </source>
</reference>
<dbReference type="Gene3D" id="3.40.50.720">
    <property type="entry name" value="NAD(P)-binding Rossmann-like Domain"/>
    <property type="match status" value="1"/>
</dbReference>
<proteinExistence type="inferred from homology"/>
<dbReference type="EMBL" id="AYXG01000197">
    <property type="protein sequence ID" value="EWC59594.1"/>
    <property type="molecule type" value="Genomic_DNA"/>
</dbReference>
<dbReference type="PRINTS" id="PR00080">
    <property type="entry name" value="SDRFAMILY"/>
</dbReference>
<dbReference type="PRINTS" id="PR00081">
    <property type="entry name" value="GDHRDH"/>
</dbReference>
<dbReference type="Pfam" id="PF00106">
    <property type="entry name" value="adh_short"/>
    <property type="match status" value="1"/>
</dbReference>
<gene>
    <name evidence="4" type="ORF">UO65_5135</name>
</gene>
<sequence length="263" mass="27497">MLEQQPDSCQSRAGGASMSGISGKVVAITGAGSGIGEATAVRLAARGASVVLGARRTDRLTALAGRIRDAGGHAEAVPTDVTRLEDLRGLVAAALDRFGRLDVLVGNAGIARTAPVADLDVEGWDAMIDVNVRGVLHGIAAALPVFREQGRGHLVTVVSTSGLKITPTQAVYAGTKNAVRTLLEALRQESTDGVLRTTSISPGFVKTGLADHINDPTTREQIRQRMRTLGLEPDAVARAVAFAVEQPDDVEIGDITLRPTRQD</sequence>
<dbReference type="eggNOG" id="COG4221">
    <property type="taxonomic scope" value="Bacteria"/>
</dbReference>
<comment type="caution">
    <text evidence="4">The sequence shown here is derived from an EMBL/GenBank/DDBJ whole genome shotgun (WGS) entry which is preliminary data.</text>
</comment>
<name>W7J0G0_9PSEU</name>
<evidence type="ECO:0000256" key="1">
    <source>
        <dbReference type="ARBA" id="ARBA00006484"/>
    </source>
</evidence>